<feature type="DNA-binding region" description="H-T-H motif" evidence="4">
    <location>
        <begin position="30"/>
        <end position="49"/>
    </location>
</feature>
<accession>A0A8J3QGH6</accession>
<dbReference type="EMBL" id="BONY01000085">
    <property type="protein sequence ID" value="GIH10141.1"/>
    <property type="molecule type" value="Genomic_DNA"/>
</dbReference>
<evidence type="ECO:0000313" key="6">
    <source>
        <dbReference type="EMBL" id="GIH10141.1"/>
    </source>
</evidence>
<name>A0A8J3QGH6_9ACTN</name>
<dbReference type="GO" id="GO:0000976">
    <property type="term" value="F:transcription cis-regulatory region binding"/>
    <property type="evidence" value="ECO:0007669"/>
    <property type="project" value="TreeGrafter"/>
</dbReference>
<dbReference type="AlphaFoldDB" id="A0A8J3QGH6"/>
<keyword evidence="3" id="KW-0804">Transcription</keyword>
<keyword evidence="1" id="KW-0805">Transcription regulation</keyword>
<comment type="caution">
    <text evidence="6">The sequence shown here is derived from an EMBL/GenBank/DDBJ whole genome shotgun (WGS) entry which is preliminary data.</text>
</comment>
<evidence type="ECO:0000256" key="2">
    <source>
        <dbReference type="ARBA" id="ARBA00023125"/>
    </source>
</evidence>
<dbReference type="InterPro" id="IPR009057">
    <property type="entry name" value="Homeodomain-like_sf"/>
</dbReference>
<organism evidence="6 7">
    <name type="scientific">Rhizocola hellebori</name>
    <dbReference type="NCBI Taxonomy" id="1392758"/>
    <lineage>
        <taxon>Bacteria</taxon>
        <taxon>Bacillati</taxon>
        <taxon>Actinomycetota</taxon>
        <taxon>Actinomycetes</taxon>
        <taxon>Micromonosporales</taxon>
        <taxon>Micromonosporaceae</taxon>
        <taxon>Rhizocola</taxon>
    </lineage>
</organism>
<evidence type="ECO:0000313" key="7">
    <source>
        <dbReference type="Proteomes" id="UP000612899"/>
    </source>
</evidence>
<dbReference type="Proteomes" id="UP000612899">
    <property type="component" value="Unassembled WGS sequence"/>
</dbReference>
<protein>
    <submittedName>
        <fullName evidence="6">TetR family transcriptional regulator</fullName>
    </submittedName>
</protein>
<dbReference type="PANTHER" id="PTHR30055:SF238">
    <property type="entry name" value="MYCOFACTOCIN BIOSYNTHESIS TRANSCRIPTIONAL REGULATOR MFTR-RELATED"/>
    <property type="match status" value="1"/>
</dbReference>
<evidence type="ECO:0000256" key="1">
    <source>
        <dbReference type="ARBA" id="ARBA00023015"/>
    </source>
</evidence>
<proteinExistence type="predicted"/>
<keyword evidence="2 4" id="KW-0238">DNA-binding</keyword>
<dbReference type="InterPro" id="IPR001647">
    <property type="entry name" value="HTH_TetR"/>
</dbReference>
<gene>
    <name evidence="6" type="ORF">Rhe02_82080</name>
</gene>
<evidence type="ECO:0000259" key="5">
    <source>
        <dbReference type="PROSITE" id="PS50977"/>
    </source>
</evidence>
<feature type="domain" description="HTH tetR-type" evidence="5">
    <location>
        <begin position="7"/>
        <end position="67"/>
    </location>
</feature>
<dbReference type="Pfam" id="PF17754">
    <property type="entry name" value="TetR_C_14"/>
    <property type="match status" value="1"/>
</dbReference>
<dbReference type="PRINTS" id="PR00455">
    <property type="entry name" value="HTHTETR"/>
</dbReference>
<keyword evidence="7" id="KW-1185">Reference proteome</keyword>
<dbReference type="Pfam" id="PF00440">
    <property type="entry name" value="TetR_N"/>
    <property type="match status" value="1"/>
</dbReference>
<sequence length="191" mass="21303">MRERKKAKTRRTIQDHALRLFAEQGYDATTVDQIAEAAEISPSTFFRYFATKEDVVIEDEYDPLLIELFLGQPASLGPVAAMREAMRTAFAQIYPTEQGQLLQRTKLQLEVPAIRARALSNQFGMANVVAEAAARRYRRDIGDYEVQVFAGAYVGALIPAITRWAASDGKESLPELVDSALAHLEKGLELK</sequence>
<dbReference type="Gene3D" id="1.10.10.60">
    <property type="entry name" value="Homeodomain-like"/>
    <property type="match status" value="1"/>
</dbReference>
<dbReference type="InterPro" id="IPR050109">
    <property type="entry name" value="HTH-type_TetR-like_transc_reg"/>
</dbReference>
<dbReference type="PANTHER" id="PTHR30055">
    <property type="entry name" value="HTH-TYPE TRANSCRIPTIONAL REGULATOR RUTR"/>
    <property type="match status" value="1"/>
</dbReference>
<dbReference type="InterPro" id="IPR041347">
    <property type="entry name" value="MftR_C"/>
</dbReference>
<dbReference type="PROSITE" id="PS50977">
    <property type="entry name" value="HTH_TETR_2"/>
    <property type="match status" value="1"/>
</dbReference>
<dbReference type="GO" id="GO:0003700">
    <property type="term" value="F:DNA-binding transcription factor activity"/>
    <property type="evidence" value="ECO:0007669"/>
    <property type="project" value="TreeGrafter"/>
</dbReference>
<dbReference type="SUPFAM" id="SSF46689">
    <property type="entry name" value="Homeodomain-like"/>
    <property type="match status" value="1"/>
</dbReference>
<evidence type="ECO:0000256" key="4">
    <source>
        <dbReference type="PROSITE-ProRule" id="PRU00335"/>
    </source>
</evidence>
<reference evidence="6" key="1">
    <citation type="submission" date="2021-01" db="EMBL/GenBank/DDBJ databases">
        <title>Whole genome shotgun sequence of Rhizocola hellebori NBRC 109834.</title>
        <authorList>
            <person name="Komaki H."/>
            <person name="Tamura T."/>
        </authorList>
    </citation>
    <scope>NUCLEOTIDE SEQUENCE</scope>
    <source>
        <strain evidence="6">NBRC 109834</strain>
    </source>
</reference>
<evidence type="ECO:0000256" key="3">
    <source>
        <dbReference type="ARBA" id="ARBA00023163"/>
    </source>
</evidence>
<dbReference type="Gene3D" id="1.10.357.10">
    <property type="entry name" value="Tetracycline Repressor, domain 2"/>
    <property type="match status" value="1"/>
</dbReference>